<comment type="caution">
    <text evidence="8">The sequence shown here is derived from an EMBL/GenBank/DDBJ whole genome shotgun (WGS) entry which is preliminary data.</text>
</comment>
<evidence type="ECO:0000313" key="8">
    <source>
        <dbReference type="EMBL" id="EFH89692.1"/>
    </source>
</evidence>
<accession>D6TJT5</accession>
<keyword evidence="2 6" id="KW-0812">Transmembrane</keyword>
<dbReference type="InParanoid" id="D6TJT5"/>
<dbReference type="GO" id="GO:0005886">
    <property type="term" value="C:plasma membrane"/>
    <property type="evidence" value="ECO:0007669"/>
    <property type="project" value="InterPro"/>
</dbReference>
<dbReference type="Proteomes" id="UP000004508">
    <property type="component" value="Unassembled WGS sequence"/>
</dbReference>
<evidence type="ECO:0000256" key="6">
    <source>
        <dbReference type="SAM" id="Phobius"/>
    </source>
</evidence>
<keyword evidence="9" id="KW-1185">Reference proteome</keyword>
<protein>
    <recommendedName>
        <fullName evidence="7">Lipopolysaccharide assembly protein A domain-containing protein</fullName>
    </recommendedName>
</protein>
<reference evidence="8 9" key="1">
    <citation type="journal article" date="2011" name="Stand. Genomic Sci.">
        <title>Non-contiguous finished genome sequence and contextual data of the filamentous soil bacterium Ktedonobacter racemifer type strain (SOSP1-21).</title>
        <authorList>
            <person name="Chang Y.J."/>
            <person name="Land M."/>
            <person name="Hauser L."/>
            <person name="Chertkov O."/>
            <person name="Del Rio T.G."/>
            <person name="Nolan M."/>
            <person name="Copeland A."/>
            <person name="Tice H."/>
            <person name="Cheng J.F."/>
            <person name="Lucas S."/>
            <person name="Han C."/>
            <person name="Goodwin L."/>
            <person name="Pitluck S."/>
            <person name="Ivanova N."/>
            <person name="Ovchinikova G."/>
            <person name="Pati A."/>
            <person name="Chen A."/>
            <person name="Palaniappan K."/>
            <person name="Mavromatis K."/>
            <person name="Liolios K."/>
            <person name="Brettin T."/>
            <person name="Fiebig A."/>
            <person name="Rohde M."/>
            <person name="Abt B."/>
            <person name="Goker M."/>
            <person name="Detter J.C."/>
            <person name="Woyke T."/>
            <person name="Bristow J."/>
            <person name="Eisen J.A."/>
            <person name="Markowitz V."/>
            <person name="Hugenholtz P."/>
            <person name="Kyrpides N.C."/>
            <person name="Klenk H.P."/>
            <person name="Lapidus A."/>
        </authorList>
    </citation>
    <scope>NUCLEOTIDE SEQUENCE [LARGE SCALE GENOMIC DNA]</scope>
    <source>
        <strain evidence="9">DSM 44963</strain>
    </source>
</reference>
<name>D6TJT5_KTERA</name>
<evidence type="ECO:0000256" key="1">
    <source>
        <dbReference type="ARBA" id="ARBA00022475"/>
    </source>
</evidence>
<organism evidence="8 9">
    <name type="scientific">Ktedonobacter racemifer DSM 44963</name>
    <dbReference type="NCBI Taxonomy" id="485913"/>
    <lineage>
        <taxon>Bacteria</taxon>
        <taxon>Bacillati</taxon>
        <taxon>Chloroflexota</taxon>
        <taxon>Ktedonobacteria</taxon>
        <taxon>Ktedonobacterales</taxon>
        <taxon>Ktedonobacteraceae</taxon>
        <taxon>Ktedonobacter</taxon>
    </lineage>
</organism>
<feature type="transmembrane region" description="Helical" evidence="6">
    <location>
        <begin position="65"/>
        <end position="89"/>
    </location>
</feature>
<keyword evidence="3 6" id="KW-1133">Transmembrane helix</keyword>
<gene>
    <name evidence="8" type="ORF">Krac_11257</name>
</gene>
<dbReference type="STRING" id="485913.Krac_11257"/>
<evidence type="ECO:0000256" key="4">
    <source>
        <dbReference type="ARBA" id="ARBA00023136"/>
    </source>
</evidence>
<keyword evidence="4 6" id="KW-0472">Membrane</keyword>
<evidence type="ECO:0000259" key="7">
    <source>
        <dbReference type="Pfam" id="PF06305"/>
    </source>
</evidence>
<dbReference type="Pfam" id="PF06305">
    <property type="entry name" value="LapA_dom"/>
    <property type="match status" value="1"/>
</dbReference>
<evidence type="ECO:0000313" key="9">
    <source>
        <dbReference type="Proteomes" id="UP000004508"/>
    </source>
</evidence>
<feature type="domain" description="Lipopolysaccharide assembly protein A" evidence="7">
    <location>
        <begin position="51"/>
        <end position="109"/>
    </location>
</feature>
<evidence type="ECO:0000256" key="2">
    <source>
        <dbReference type="ARBA" id="ARBA00022692"/>
    </source>
</evidence>
<proteinExistence type="predicted"/>
<feature type="transmembrane region" description="Helical" evidence="6">
    <location>
        <begin position="23"/>
        <end position="45"/>
    </location>
</feature>
<dbReference type="EMBL" id="ADVG01000001">
    <property type="protein sequence ID" value="EFH89692.1"/>
    <property type="molecule type" value="Genomic_DNA"/>
</dbReference>
<feature type="region of interest" description="Disordered" evidence="5">
    <location>
        <begin position="100"/>
        <end position="159"/>
    </location>
</feature>
<evidence type="ECO:0000256" key="3">
    <source>
        <dbReference type="ARBA" id="ARBA00022989"/>
    </source>
</evidence>
<keyword evidence="1" id="KW-1003">Cell membrane</keyword>
<dbReference type="InterPro" id="IPR010445">
    <property type="entry name" value="LapA_dom"/>
</dbReference>
<evidence type="ECO:0000256" key="5">
    <source>
        <dbReference type="SAM" id="MobiDB-lite"/>
    </source>
</evidence>
<dbReference type="AlphaFoldDB" id="D6TJT5"/>
<sequence length="159" mass="16939">MAIPLVTRASWIIILIYLIKEGIVFYLVLVMIVLAGGVITLVAVQNLSNTTQLEVLIWQAPALPAGLLILGAFILGALLLYLSSVGSAISDRKQIQKLRQRVKELEQQQAQQAQSPQPPQAPSATMPPQGPAGSGPGPIQMQPTAPIMQMPGMSGPLKN</sequence>